<evidence type="ECO:0000256" key="3">
    <source>
        <dbReference type="ARBA" id="ARBA00022553"/>
    </source>
</evidence>
<comment type="caution">
    <text evidence="12">The sequence shown here is derived from an EMBL/GenBank/DDBJ whole genome shotgun (WGS) entry which is preliminary data.</text>
</comment>
<dbReference type="Pfam" id="PF00072">
    <property type="entry name" value="Response_reg"/>
    <property type="match status" value="1"/>
</dbReference>
<dbReference type="AlphaFoldDB" id="A0A2T0SNB0"/>
<dbReference type="RefSeq" id="WP_245887313.1">
    <property type="nucleotide sequence ID" value="NZ_PVTF01000015.1"/>
</dbReference>
<evidence type="ECO:0000313" key="12">
    <source>
        <dbReference type="EMBL" id="PRY34863.1"/>
    </source>
</evidence>
<sequence length="229" mass="25079">MIPVRTLVVDDDFAVAAVHRAFLDALPEFTVVGEAHHGMDALRAVEELHPDLVLLDIHLPDISGLEVLARLRARSGPPVDVIAITAAREVETVRQAMSRGVDHYLVKPFTRTSFLERMNAYLAQRAEVLRVGREPVLDQEAVDQLLSAGQRKPRSTALPKGLSAVTLRLVTEALRSTDGDMSAQEVGDSAGVSRVSARRYLEHLVAIGKAEVQPRYGVSNRPAHGYRLV</sequence>
<keyword evidence="6 9" id="KW-0238">DNA-binding</keyword>
<dbReference type="Gene3D" id="3.40.50.2300">
    <property type="match status" value="1"/>
</dbReference>
<evidence type="ECO:0000313" key="13">
    <source>
        <dbReference type="Proteomes" id="UP000239494"/>
    </source>
</evidence>
<feature type="domain" description="Response regulatory" evidence="11">
    <location>
        <begin position="5"/>
        <end position="122"/>
    </location>
</feature>
<gene>
    <name evidence="12" type="ORF">CLV43_115139</name>
</gene>
<dbReference type="GO" id="GO:0005737">
    <property type="term" value="C:cytoplasm"/>
    <property type="evidence" value="ECO:0007669"/>
    <property type="project" value="UniProtKB-SubCell"/>
</dbReference>
<accession>A0A2T0SNB0</accession>
<dbReference type="PROSITE" id="PS50110">
    <property type="entry name" value="RESPONSE_REGULATORY"/>
    <property type="match status" value="1"/>
</dbReference>
<keyword evidence="13" id="KW-1185">Reference proteome</keyword>
<proteinExistence type="predicted"/>
<evidence type="ECO:0000256" key="4">
    <source>
        <dbReference type="ARBA" id="ARBA00023012"/>
    </source>
</evidence>
<evidence type="ECO:0000256" key="5">
    <source>
        <dbReference type="ARBA" id="ARBA00023015"/>
    </source>
</evidence>
<comment type="subcellular location">
    <subcellularLocation>
        <location evidence="1 9">Cytoplasm</location>
    </subcellularLocation>
</comment>
<dbReference type="PIRSF" id="PIRSF006171">
    <property type="entry name" value="RR_citrat_malat"/>
    <property type="match status" value="1"/>
</dbReference>
<evidence type="ECO:0000256" key="2">
    <source>
        <dbReference type="ARBA" id="ARBA00022490"/>
    </source>
</evidence>
<dbReference type="InterPro" id="IPR011006">
    <property type="entry name" value="CheY-like_superfamily"/>
</dbReference>
<keyword evidence="3 10" id="KW-0597">Phosphoprotein</keyword>
<evidence type="ECO:0000256" key="6">
    <source>
        <dbReference type="ARBA" id="ARBA00023125"/>
    </source>
</evidence>
<organism evidence="12 13">
    <name type="scientific">Umezawaea tangerina</name>
    <dbReference type="NCBI Taxonomy" id="84725"/>
    <lineage>
        <taxon>Bacteria</taxon>
        <taxon>Bacillati</taxon>
        <taxon>Actinomycetota</taxon>
        <taxon>Actinomycetes</taxon>
        <taxon>Pseudonocardiales</taxon>
        <taxon>Pseudonocardiaceae</taxon>
        <taxon>Umezawaea</taxon>
    </lineage>
</organism>
<reference evidence="12 13" key="1">
    <citation type="submission" date="2018-03" db="EMBL/GenBank/DDBJ databases">
        <title>Genomic Encyclopedia of Archaeal and Bacterial Type Strains, Phase II (KMG-II): from individual species to whole genera.</title>
        <authorList>
            <person name="Goeker M."/>
        </authorList>
    </citation>
    <scope>NUCLEOTIDE SEQUENCE [LARGE SCALE GENOMIC DNA]</scope>
    <source>
        <strain evidence="12 13">DSM 44720</strain>
    </source>
</reference>
<keyword evidence="8 9" id="KW-0804">Transcription</keyword>
<evidence type="ECO:0000256" key="9">
    <source>
        <dbReference type="PIRNR" id="PIRNR006171"/>
    </source>
</evidence>
<dbReference type="SUPFAM" id="SSF52172">
    <property type="entry name" value="CheY-like"/>
    <property type="match status" value="1"/>
</dbReference>
<dbReference type="Proteomes" id="UP000239494">
    <property type="component" value="Unassembled WGS sequence"/>
</dbReference>
<dbReference type="PANTHER" id="PTHR45526:SF1">
    <property type="entry name" value="TRANSCRIPTIONAL REGULATORY PROTEIN DCUR-RELATED"/>
    <property type="match status" value="1"/>
</dbReference>
<keyword evidence="5 9" id="KW-0805">Transcription regulation</keyword>
<dbReference type="GO" id="GO:0003677">
    <property type="term" value="F:DNA binding"/>
    <property type="evidence" value="ECO:0007669"/>
    <property type="project" value="UniProtKB-KW"/>
</dbReference>
<evidence type="ECO:0000256" key="10">
    <source>
        <dbReference type="PROSITE-ProRule" id="PRU00169"/>
    </source>
</evidence>
<feature type="modified residue" description="4-aspartylphosphate" evidence="10">
    <location>
        <position position="56"/>
    </location>
</feature>
<evidence type="ECO:0000259" key="11">
    <source>
        <dbReference type="PROSITE" id="PS50110"/>
    </source>
</evidence>
<keyword evidence="4 9" id="KW-0902">Two-component regulatory system</keyword>
<dbReference type="InterPro" id="IPR024187">
    <property type="entry name" value="Sig_transdc_resp-reg_cit/mal"/>
</dbReference>
<keyword evidence="7 9" id="KW-0010">Activator</keyword>
<evidence type="ECO:0000256" key="1">
    <source>
        <dbReference type="ARBA" id="ARBA00004496"/>
    </source>
</evidence>
<dbReference type="EMBL" id="PVTF01000015">
    <property type="protein sequence ID" value="PRY34863.1"/>
    <property type="molecule type" value="Genomic_DNA"/>
</dbReference>
<dbReference type="PANTHER" id="PTHR45526">
    <property type="entry name" value="TRANSCRIPTIONAL REGULATORY PROTEIN DPIA"/>
    <property type="match status" value="1"/>
</dbReference>
<protein>
    <recommendedName>
        <fullName evidence="9">Transcriptional regulatory protein</fullName>
    </recommendedName>
</protein>
<dbReference type="InterPro" id="IPR051271">
    <property type="entry name" value="2C-system_Tx_regulators"/>
</dbReference>
<dbReference type="GO" id="GO:0000156">
    <property type="term" value="F:phosphorelay response regulator activity"/>
    <property type="evidence" value="ECO:0007669"/>
    <property type="project" value="TreeGrafter"/>
</dbReference>
<evidence type="ECO:0000256" key="8">
    <source>
        <dbReference type="ARBA" id="ARBA00023163"/>
    </source>
</evidence>
<evidence type="ECO:0000256" key="7">
    <source>
        <dbReference type="ARBA" id="ARBA00023159"/>
    </source>
</evidence>
<dbReference type="InterPro" id="IPR001789">
    <property type="entry name" value="Sig_transdc_resp-reg_receiver"/>
</dbReference>
<dbReference type="GO" id="GO:0003700">
    <property type="term" value="F:DNA-binding transcription factor activity"/>
    <property type="evidence" value="ECO:0007669"/>
    <property type="project" value="InterPro"/>
</dbReference>
<name>A0A2T0SNB0_9PSEU</name>
<dbReference type="SMART" id="SM00448">
    <property type="entry name" value="REC"/>
    <property type="match status" value="1"/>
</dbReference>
<keyword evidence="2 9" id="KW-0963">Cytoplasm</keyword>